<comment type="pathway">
    <text evidence="7">Aromatic compound metabolism; 4-hydroxyphenylacetate degradation; pyruvate and succinate semialdehyde from 4-hydroxyphenylacetate: step 5/7.</text>
</comment>
<dbReference type="GO" id="GO:0016787">
    <property type="term" value="F:hydrolase activity"/>
    <property type="evidence" value="ECO:0007669"/>
    <property type="project" value="UniProtKB-KW"/>
</dbReference>
<comment type="function">
    <text evidence="5">Decarboxylates OPET (5-oxo-pent-3-ene-1,2,5-tricarboxylic acid) into HHDD (2-hydroxy-hept-2,4-diene-1,7-dioate) and isomerizes it to OHED (2-oxo-hept-3-ene-1,7-dioate).</text>
</comment>
<organism evidence="9 10">
    <name type="scientific">Acinetobacter guerrae</name>
    <dbReference type="NCBI Taxonomy" id="1843371"/>
    <lineage>
        <taxon>Bacteria</taxon>
        <taxon>Pseudomonadati</taxon>
        <taxon>Pseudomonadota</taxon>
        <taxon>Gammaproteobacteria</taxon>
        <taxon>Moraxellales</taxon>
        <taxon>Moraxellaceae</taxon>
        <taxon>Acinetobacter</taxon>
    </lineage>
</organism>
<gene>
    <name evidence="9" type="ORF">D7V21_04755</name>
</gene>
<keyword evidence="9" id="KW-0378">Hydrolase</keyword>
<evidence type="ECO:0000313" key="10">
    <source>
        <dbReference type="Proteomes" id="UP000269001"/>
    </source>
</evidence>
<reference evidence="9 10" key="1">
    <citation type="submission" date="2018-09" db="EMBL/GenBank/DDBJ databases">
        <title>The draft genome of Acinetobacter spp. strains.</title>
        <authorList>
            <person name="Qin J."/>
            <person name="Feng Y."/>
            <person name="Zong Z."/>
        </authorList>
    </citation>
    <scope>NUCLEOTIDE SEQUENCE [LARGE SCALE GENOMIC DNA]</scope>
    <source>
        <strain evidence="9 10">WCHAc060096</strain>
    </source>
</reference>
<dbReference type="GO" id="GO:0046872">
    <property type="term" value="F:metal ion binding"/>
    <property type="evidence" value="ECO:0007669"/>
    <property type="project" value="UniProtKB-KW"/>
</dbReference>
<evidence type="ECO:0000256" key="7">
    <source>
        <dbReference type="ARBA" id="ARBA00060680"/>
    </source>
</evidence>
<dbReference type="FunFam" id="3.90.850.10:FF:000002">
    <property type="entry name" value="2-hydroxyhepta-2,4-diene-1,7-dioate isomerase"/>
    <property type="match status" value="1"/>
</dbReference>
<evidence type="ECO:0000256" key="6">
    <source>
        <dbReference type="ARBA" id="ARBA00060569"/>
    </source>
</evidence>
<proteinExistence type="inferred from homology"/>
<dbReference type="SUPFAM" id="SSF56529">
    <property type="entry name" value="FAH"/>
    <property type="match status" value="1"/>
</dbReference>
<evidence type="ECO:0000256" key="4">
    <source>
        <dbReference type="ARBA" id="ARBA00052790"/>
    </source>
</evidence>
<dbReference type="GO" id="GO:0008704">
    <property type="term" value="F:5-carboxymethyl-2-hydroxymuconate delta-isomerase activity"/>
    <property type="evidence" value="ECO:0007669"/>
    <property type="project" value="UniProtKB-EC"/>
</dbReference>
<dbReference type="EMBL" id="RAXU01000004">
    <property type="protein sequence ID" value="RKG35097.1"/>
    <property type="molecule type" value="Genomic_DNA"/>
</dbReference>
<dbReference type="GO" id="GO:0019752">
    <property type="term" value="P:carboxylic acid metabolic process"/>
    <property type="evidence" value="ECO:0007669"/>
    <property type="project" value="UniProtKB-ARBA"/>
</dbReference>
<dbReference type="PANTHER" id="PTHR42796:SF4">
    <property type="entry name" value="FUMARYLACETOACETATE HYDROLASE DOMAIN-CONTAINING PROTEIN 2A"/>
    <property type="match status" value="1"/>
</dbReference>
<dbReference type="Proteomes" id="UP000269001">
    <property type="component" value="Unassembled WGS sequence"/>
</dbReference>
<accession>A0A3A8EJL3</accession>
<comment type="pathway">
    <text evidence="6">Aromatic compound metabolism; 4-hydroxyphenylacetate degradation; pyruvate and succinate semialdehyde from 4-hydroxyphenylacetate: step 4/7.</text>
</comment>
<comment type="similarity">
    <text evidence="1">Belongs to the FAH family.</text>
</comment>
<protein>
    <submittedName>
        <fullName evidence="9">FAA hydrolase family protein</fullName>
    </submittedName>
</protein>
<keyword evidence="2" id="KW-0479">Metal-binding</keyword>
<dbReference type="InterPro" id="IPR051121">
    <property type="entry name" value="FAH"/>
</dbReference>
<evidence type="ECO:0000256" key="5">
    <source>
        <dbReference type="ARBA" id="ARBA00057150"/>
    </source>
</evidence>
<comment type="catalytic activity">
    <reaction evidence="4">
        <text>(2E,4Z)-5-hydroxypenta-2,4-diene-1,2,5-tricarboxylate = (3E,5R)-5-carboxy-2-oxohept-3-enedioate</text>
        <dbReference type="Rhea" id="RHEA:18813"/>
        <dbReference type="ChEBI" id="CHEBI:47961"/>
        <dbReference type="ChEBI" id="CHEBI:87491"/>
        <dbReference type="EC" id="5.3.3.10"/>
    </reaction>
</comment>
<evidence type="ECO:0000313" key="9">
    <source>
        <dbReference type="EMBL" id="RKG35097.1"/>
    </source>
</evidence>
<evidence type="ECO:0000259" key="8">
    <source>
        <dbReference type="Pfam" id="PF01557"/>
    </source>
</evidence>
<feature type="domain" description="Fumarylacetoacetase-like C-terminal" evidence="8">
    <location>
        <begin position="73"/>
        <end position="277"/>
    </location>
</feature>
<dbReference type="AlphaFoldDB" id="A0A3A8EJL3"/>
<keyword evidence="10" id="KW-1185">Reference proteome</keyword>
<dbReference type="InterPro" id="IPR036663">
    <property type="entry name" value="Fumarylacetoacetase_C_sf"/>
</dbReference>
<comment type="caution">
    <text evidence="9">The sequence shown here is derived from an EMBL/GenBank/DDBJ whole genome shotgun (WGS) entry which is preliminary data.</text>
</comment>
<dbReference type="Pfam" id="PF01557">
    <property type="entry name" value="FAA_hydrolase"/>
    <property type="match status" value="1"/>
</dbReference>
<comment type="catalytic activity">
    <reaction evidence="3">
        <text>(3E,5R)-5-carboxy-2-oxohept-3-enedioate + H(+) = (4Z)-2-oxohept-4-enedioate + CO2</text>
        <dbReference type="Rhea" id="RHEA:14397"/>
        <dbReference type="ChEBI" id="CHEBI:15378"/>
        <dbReference type="ChEBI" id="CHEBI:16526"/>
        <dbReference type="ChEBI" id="CHEBI:87491"/>
        <dbReference type="ChEBI" id="CHEBI:87507"/>
        <dbReference type="EC" id="4.1.1.68"/>
    </reaction>
</comment>
<evidence type="ECO:0000256" key="2">
    <source>
        <dbReference type="ARBA" id="ARBA00022723"/>
    </source>
</evidence>
<dbReference type="RefSeq" id="WP_120369386.1">
    <property type="nucleotide sequence ID" value="NZ_RAXU01000004.1"/>
</dbReference>
<dbReference type="PANTHER" id="PTHR42796">
    <property type="entry name" value="FUMARYLACETOACETATE HYDROLASE DOMAIN-CONTAINING PROTEIN 2A-RELATED"/>
    <property type="match status" value="1"/>
</dbReference>
<name>A0A3A8EJL3_9GAMM</name>
<dbReference type="GO" id="GO:0018800">
    <property type="term" value="F:5-oxopent-3-ene-1,2,5-tricarboxylate decarboxylase activity"/>
    <property type="evidence" value="ECO:0007669"/>
    <property type="project" value="UniProtKB-EC"/>
</dbReference>
<evidence type="ECO:0000256" key="3">
    <source>
        <dbReference type="ARBA" id="ARBA00051258"/>
    </source>
</evidence>
<dbReference type="InterPro" id="IPR011234">
    <property type="entry name" value="Fumarylacetoacetase-like_C"/>
</dbReference>
<dbReference type="Gene3D" id="3.90.850.10">
    <property type="entry name" value="Fumarylacetoacetase-like, C-terminal domain"/>
    <property type="match status" value="1"/>
</dbReference>
<evidence type="ECO:0000256" key="1">
    <source>
        <dbReference type="ARBA" id="ARBA00010211"/>
    </source>
</evidence>
<sequence length="278" mass="30361">MKLIRFGTQGNEKPGILDNKGIIRDVSSLIPDWSPEWLSNEKLALVKQLDLDIFPIVDTAQRLGTPVTGVRQFIAIGLNYGEHAREAGLELPAEPVVFLKAITSLSGPNDNVVLPPNSTATDWELELGFVMSKIAQNVSEADALDYVAGYCLANDVSERHWQLQRNGQWGKGKSFDTFGPIGPWLVTRDELTDPQNVQFSLKVNDELMQSAHTSDMIFSVAKIIAYVSQFMTLLPGDVVITGTPAGVGGGMKPARFLKKGDVVTLDSNLLGQQKQVIV</sequence>